<dbReference type="Proteomes" id="UP000198929">
    <property type="component" value="Unassembled WGS sequence"/>
</dbReference>
<dbReference type="STRING" id="1121357.SAMN05661109_02046"/>
<evidence type="ECO:0000313" key="3">
    <source>
        <dbReference type="EMBL" id="SES16174.1"/>
    </source>
</evidence>
<dbReference type="Gene3D" id="3.90.50.10">
    <property type="entry name" value="Photosynthetic Reaction Center, subunit H, domain 2"/>
    <property type="match status" value="1"/>
</dbReference>
<organism evidence="3 4">
    <name type="scientific">Corynebacterium cystitidis DSM 20524</name>
    <dbReference type="NCBI Taxonomy" id="1121357"/>
    <lineage>
        <taxon>Bacteria</taxon>
        <taxon>Bacillati</taxon>
        <taxon>Actinomycetota</taxon>
        <taxon>Actinomycetes</taxon>
        <taxon>Mycobacteriales</taxon>
        <taxon>Corynebacteriaceae</taxon>
        <taxon>Corynebacterium</taxon>
    </lineage>
</organism>
<evidence type="ECO:0000259" key="2">
    <source>
        <dbReference type="Pfam" id="PF05239"/>
    </source>
</evidence>
<feature type="region of interest" description="Disordered" evidence="1">
    <location>
        <begin position="109"/>
        <end position="166"/>
    </location>
</feature>
<dbReference type="InterPro" id="IPR027275">
    <property type="entry name" value="PRC-brl_dom"/>
</dbReference>
<evidence type="ECO:0000256" key="1">
    <source>
        <dbReference type="SAM" id="MobiDB-lite"/>
    </source>
</evidence>
<sequence>MDNTHEIDVLLDATAFDANGDKLGAVNDVFLNDRDGQPDFVDVSHGLFGRNNSIVPLRGHTIRDGELHLAFEKDRIKDAPELGEDGHLSATDRDSFYRHYQVNTLEDVTRYKDARPAQSRTGEKRGVGGTILDDSHADADRERVEAGAAEDHEQDSDHVHPTERLL</sequence>
<feature type="compositionally biased region" description="Basic and acidic residues" evidence="1">
    <location>
        <begin position="109"/>
        <end position="126"/>
    </location>
</feature>
<accession>A0A1H9V466</accession>
<dbReference type="GO" id="GO:0030077">
    <property type="term" value="C:plasma membrane light-harvesting complex"/>
    <property type="evidence" value="ECO:0007669"/>
    <property type="project" value="InterPro"/>
</dbReference>
<evidence type="ECO:0000313" key="4">
    <source>
        <dbReference type="Proteomes" id="UP000198929"/>
    </source>
</evidence>
<protein>
    <submittedName>
        <fullName evidence="3">PRC-barrel domain-containing protein</fullName>
    </submittedName>
</protein>
<dbReference type="Pfam" id="PF05239">
    <property type="entry name" value="PRC"/>
    <property type="match status" value="1"/>
</dbReference>
<dbReference type="GO" id="GO:0019684">
    <property type="term" value="P:photosynthesis, light reaction"/>
    <property type="evidence" value="ECO:0007669"/>
    <property type="project" value="InterPro"/>
</dbReference>
<dbReference type="SUPFAM" id="SSF50346">
    <property type="entry name" value="PRC-barrel domain"/>
    <property type="match status" value="1"/>
</dbReference>
<feature type="compositionally biased region" description="Basic and acidic residues" evidence="1">
    <location>
        <begin position="133"/>
        <end position="166"/>
    </location>
</feature>
<dbReference type="RefSeq" id="WP_092259840.1">
    <property type="nucleotide sequence ID" value="NZ_CP047199.1"/>
</dbReference>
<dbReference type="InterPro" id="IPR011033">
    <property type="entry name" value="PRC_barrel-like_sf"/>
</dbReference>
<dbReference type="AlphaFoldDB" id="A0A1H9V466"/>
<keyword evidence="4" id="KW-1185">Reference proteome</keyword>
<gene>
    <name evidence="3" type="ORF">SAMN05661109_02046</name>
</gene>
<reference evidence="4" key="1">
    <citation type="submission" date="2016-10" db="EMBL/GenBank/DDBJ databases">
        <authorList>
            <person name="Varghese N."/>
            <person name="Submissions S."/>
        </authorList>
    </citation>
    <scope>NUCLEOTIDE SEQUENCE [LARGE SCALE GENOMIC DNA]</scope>
    <source>
        <strain evidence="4">DSM 20524</strain>
    </source>
</reference>
<name>A0A1H9V466_9CORY</name>
<feature type="domain" description="PRC-barrel" evidence="2">
    <location>
        <begin position="10"/>
        <end position="58"/>
    </location>
</feature>
<dbReference type="InterPro" id="IPR014747">
    <property type="entry name" value="Bac_photo_RC_H_C"/>
</dbReference>
<dbReference type="EMBL" id="FOGQ01000010">
    <property type="protein sequence ID" value="SES16174.1"/>
    <property type="molecule type" value="Genomic_DNA"/>
</dbReference>
<proteinExistence type="predicted"/>